<reference evidence="2 3" key="1">
    <citation type="submission" date="2015-03" db="EMBL/GenBank/DDBJ databases">
        <title>Genome sequence of Pseudoalteromonas aurantia.</title>
        <authorList>
            <person name="Xie B.-B."/>
            <person name="Rong J.-C."/>
            <person name="Qin Q.-L."/>
            <person name="Zhang Y.-Z."/>
        </authorList>
    </citation>
    <scope>NUCLEOTIDE SEQUENCE [LARGE SCALE GENOMIC DNA]</scope>
    <source>
        <strain evidence="2 3">208</strain>
    </source>
</reference>
<dbReference type="Proteomes" id="UP000615755">
    <property type="component" value="Unassembled WGS sequence"/>
</dbReference>
<organism evidence="2 3">
    <name type="scientific">Pseudoalteromonas aurantia 208</name>
    <dbReference type="NCBI Taxonomy" id="1314867"/>
    <lineage>
        <taxon>Bacteria</taxon>
        <taxon>Pseudomonadati</taxon>
        <taxon>Pseudomonadota</taxon>
        <taxon>Gammaproteobacteria</taxon>
        <taxon>Alteromonadales</taxon>
        <taxon>Pseudoalteromonadaceae</taxon>
        <taxon>Pseudoalteromonas</taxon>
    </lineage>
</organism>
<protein>
    <submittedName>
        <fullName evidence="2">Uncharacterized protein</fullName>
    </submittedName>
</protein>
<dbReference type="EMBL" id="AQGV01000012">
    <property type="protein sequence ID" value="MBE0367131.1"/>
    <property type="molecule type" value="Genomic_DNA"/>
</dbReference>
<keyword evidence="1" id="KW-1133">Transmembrane helix</keyword>
<feature type="transmembrane region" description="Helical" evidence="1">
    <location>
        <begin position="125"/>
        <end position="145"/>
    </location>
</feature>
<evidence type="ECO:0000313" key="3">
    <source>
        <dbReference type="Proteomes" id="UP000615755"/>
    </source>
</evidence>
<gene>
    <name evidence="2" type="ORF">PAUR_a0441</name>
</gene>
<feature type="transmembrane region" description="Helical" evidence="1">
    <location>
        <begin position="59"/>
        <end position="78"/>
    </location>
</feature>
<comment type="caution">
    <text evidence="2">The sequence shown here is derived from an EMBL/GenBank/DDBJ whole genome shotgun (WGS) entry which is preliminary data.</text>
</comment>
<sequence>MELENTGVSKAKEALALIEATEQRLETLVRFPIWLILLCSISYGLFTFAYANMAHDNEWVLAAMMFFAVFLAAGYFGINYLKRRGIKLLMLPRSTLGGVYFIGLGVTFGVIITLSRAYFLEGVMWSAYVGSAANMMLMAVAQYCYPLNEVSVTRGCNESD</sequence>
<keyword evidence="3" id="KW-1185">Reference proteome</keyword>
<keyword evidence="1" id="KW-0472">Membrane</keyword>
<feature type="transmembrane region" description="Helical" evidence="1">
    <location>
        <begin position="99"/>
        <end position="119"/>
    </location>
</feature>
<accession>A0ABR9E851</accession>
<proteinExistence type="predicted"/>
<name>A0ABR9E851_9GAMM</name>
<evidence type="ECO:0000256" key="1">
    <source>
        <dbReference type="SAM" id="Phobius"/>
    </source>
</evidence>
<evidence type="ECO:0000313" key="2">
    <source>
        <dbReference type="EMBL" id="MBE0367131.1"/>
    </source>
</evidence>
<feature type="transmembrane region" description="Helical" evidence="1">
    <location>
        <begin position="33"/>
        <end position="53"/>
    </location>
</feature>
<keyword evidence="1" id="KW-0812">Transmembrane</keyword>